<dbReference type="GO" id="GO:0045881">
    <property type="term" value="P:positive regulation of sporulation resulting in formation of a cellular spore"/>
    <property type="evidence" value="ECO:0007669"/>
    <property type="project" value="TreeGrafter"/>
</dbReference>
<dbReference type="OrthoDB" id="9802051at2"/>
<dbReference type="InterPro" id="IPR050336">
    <property type="entry name" value="Chromosome_partition/occlusion"/>
</dbReference>
<keyword evidence="3" id="KW-0238">DNA-binding</keyword>
<dbReference type="EMBL" id="CP002630">
    <property type="protein sequence ID" value="AEB12967.1"/>
    <property type="molecule type" value="Genomic_DNA"/>
</dbReference>
<dbReference type="Pfam" id="PF17762">
    <property type="entry name" value="HTH_ParB"/>
    <property type="match status" value="1"/>
</dbReference>
<dbReference type="RefSeq" id="WP_013705011.1">
    <property type="nucleotide sequence ID" value="NC_015387.1"/>
</dbReference>
<dbReference type="KEGG" id="mhd:Marky_2248"/>
<evidence type="ECO:0000259" key="4">
    <source>
        <dbReference type="SMART" id="SM00470"/>
    </source>
</evidence>
<dbReference type="HOGENOM" id="CLU_023853_0_1_0"/>
<dbReference type="Proteomes" id="UP000007030">
    <property type="component" value="Chromosome"/>
</dbReference>
<dbReference type="InterPro" id="IPR004437">
    <property type="entry name" value="ParB/RepB/Spo0J"/>
</dbReference>
<dbReference type="AlphaFoldDB" id="F2NRB8"/>
<feature type="domain" description="ParB-like N-terminal" evidence="4">
    <location>
        <begin position="24"/>
        <end position="113"/>
    </location>
</feature>
<accession>F2NRB8</accession>
<dbReference type="Gene3D" id="1.10.10.2830">
    <property type="match status" value="1"/>
</dbReference>
<dbReference type="GO" id="GO:0005694">
    <property type="term" value="C:chromosome"/>
    <property type="evidence" value="ECO:0007669"/>
    <property type="project" value="TreeGrafter"/>
</dbReference>
<dbReference type="PANTHER" id="PTHR33375">
    <property type="entry name" value="CHROMOSOME-PARTITIONING PROTEIN PARB-RELATED"/>
    <property type="match status" value="1"/>
</dbReference>
<dbReference type="eggNOG" id="COG1475">
    <property type="taxonomic scope" value="Bacteria"/>
</dbReference>
<evidence type="ECO:0000256" key="3">
    <source>
        <dbReference type="ARBA" id="ARBA00023125"/>
    </source>
</evidence>
<reference evidence="5 6" key="1">
    <citation type="journal article" date="2012" name="Stand. Genomic Sci.">
        <title>Complete genome sequence of the aerobic, heterotroph Marinithermus hydrothermalis type strain (T1(T)) from a deep-sea hydrothermal vent chimney.</title>
        <authorList>
            <person name="Copeland A."/>
            <person name="Gu W."/>
            <person name="Yasawong M."/>
            <person name="Lapidus A."/>
            <person name="Lucas S."/>
            <person name="Deshpande S."/>
            <person name="Pagani I."/>
            <person name="Tapia R."/>
            <person name="Cheng J.F."/>
            <person name="Goodwin L.A."/>
            <person name="Pitluck S."/>
            <person name="Liolios K."/>
            <person name="Ivanova N."/>
            <person name="Mavromatis K."/>
            <person name="Mikhailova N."/>
            <person name="Pati A."/>
            <person name="Chen A."/>
            <person name="Palaniappan K."/>
            <person name="Land M."/>
            <person name="Pan C."/>
            <person name="Brambilla E.M."/>
            <person name="Rohde M."/>
            <person name="Tindall B.J."/>
            <person name="Sikorski J."/>
            <person name="Goker M."/>
            <person name="Detter J.C."/>
            <person name="Bristow J."/>
            <person name="Eisen J.A."/>
            <person name="Markowitz V."/>
            <person name="Hugenholtz P."/>
            <person name="Kyrpides N.C."/>
            <person name="Klenk H.P."/>
            <person name="Woyke T."/>
        </authorList>
    </citation>
    <scope>NUCLEOTIDE SEQUENCE [LARGE SCALE GENOMIC DNA]</scope>
    <source>
        <strain evidence="6">DSM 14884 / JCM 11576 / T1</strain>
    </source>
</reference>
<evidence type="ECO:0000313" key="5">
    <source>
        <dbReference type="EMBL" id="AEB12967.1"/>
    </source>
</evidence>
<protein>
    <submittedName>
        <fullName evidence="5">ParB-like partition protein</fullName>
    </submittedName>
</protein>
<dbReference type="SMART" id="SM00470">
    <property type="entry name" value="ParB"/>
    <property type="match status" value="1"/>
</dbReference>
<dbReference type="InterPro" id="IPR036086">
    <property type="entry name" value="ParB/Sulfiredoxin_sf"/>
</dbReference>
<dbReference type="SUPFAM" id="SSF110849">
    <property type="entry name" value="ParB/Sulfiredoxin"/>
    <property type="match status" value="1"/>
</dbReference>
<organism evidence="5 6">
    <name type="scientific">Marinithermus hydrothermalis (strain DSM 14884 / JCM 11576 / T1)</name>
    <dbReference type="NCBI Taxonomy" id="869210"/>
    <lineage>
        <taxon>Bacteria</taxon>
        <taxon>Thermotogati</taxon>
        <taxon>Deinococcota</taxon>
        <taxon>Deinococci</taxon>
        <taxon>Thermales</taxon>
        <taxon>Thermaceae</taxon>
        <taxon>Marinithermus</taxon>
    </lineage>
</organism>
<dbReference type="Pfam" id="PF23552">
    <property type="entry name" value="ParB_C"/>
    <property type="match status" value="1"/>
</dbReference>
<dbReference type="FunFam" id="3.90.1530.30:FF:000001">
    <property type="entry name" value="Chromosome partitioning protein ParB"/>
    <property type="match status" value="1"/>
</dbReference>
<dbReference type="CDD" id="cd16393">
    <property type="entry name" value="SPO0J_N"/>
    <property type="match status" value="1"/>
</dbReference>
<dbReference type="InterPro" id="IPR041468">
    <property type="entry name" value="HTH_ParB/Spo0J"/>
</dbReference>
<dbReference type="PANTHER" id="PTHR33375:SF1">
    <property type="entry name" value="CHROMOSOME-PARTITIONING PROTEIN PARB-RELATED"/>
    <property type="match status" value="1"/>
</dbReference>
<dbReference type="InterPro" id="IPR003115">
    <property type="entry name" value="ParB_N"/>
</dbReference>
<dbReference type="Pfam" id="PF02195">
    <property type="entry name" value="ParB_N"/>
    <property type="match status" value="1"/>
</dbReference>
<keyword evidence="2" id="KW-0159">Chromosome partition</keyword>
<keyword evidence="6" id="KW-1185">Reference proteome</keyword>
<dbReference type="GO" id="GO:0003677">
    <property type="term" value="F:DNA binding"/>
    <property type="evidence" value="ECO:0007669"/>
    <property type="project" value="UniProtKB-KW"/>
</dbReference>
<sequence>MSKKPSGLGRGLEALLPKVPTGLTRVPLALIRPNPHQPRKAFDPAALEELAASIREKGLLQPLLVRPRGEGYELVAGERRFRAAQAAGLREVPVIVRDLDDREALELALVENLQREDLNPVEEARGYQRLLEMGLTQEEIAKAVGKARSTIANALRLLQLPREALEALETGRITAGHARALLMLPEDQRLWGLREILSRGLSVREAERLKDRLKALQAPSRERTAYPELAQALSRRLGIKVRLTGERRGRLELYYHSEEELQALLDLLGYEE</sequence>
<dbReference type="FunFam" id="1.10.10.2830:FF:000001">
    <property type="entry name" value="Chromosome partitioning protein ParB"/>
    <property type="match status" value="1"/>
</dbReference>
<dbReference type="GO" id="GO:0007059">
    <property type="term" value="P:chromosome segregation"/>
    <property type="evidence" value="ECO:0007669"/>
    <property type="project" value="UniProtKB-KW"/>
</dbReference>
<dbReference type="InterPro" id="IPR057240">
    <property type="entry name" value="ParB_dimer_C"/>
</dbReference>
<evidence type="ECO:0000256" key="1">
    <source>
        <dbReference type="ARBA" id="ARBA00006295"/>
    </source>
</evidence>
<proteinExistence type="inferred from homology"/>
<dbReference type="NCBIfam" id="TIGR00180">
    <property type="entry name" value="parB_part"/>
    <property type="match status" value="1"/>
</dbReference>
<dbReference type="Gene3D" id="3.90.1530.30">
    <property type="match status" value="1"/>
</dbReference>
<dbReference type="STRING" id="869210.Marky_2248"/>
<name>F2NRB8_MARHT</name>
<gene>
    <name evidence="5" type="ordered locus">Marky_2248</name>
</gene>
<evidence type="ECO:0000256" key="2">
    <source>
        <dbReference type="ARBA" id="ARBA00022829"/>
    </source>
</evidence>
<evidence type="ECO:0000313" key="6">
    <source>
        <dbReference type="Proteomes" id="UP000007030"/>
    </source>
</evidence>
<comment type="similarity">
    <text evidence="1">Belongs to the ParB family.</text>
</comment>